<keyword evidence="1" id="KW-1133">Transmembrane helix</keyword>
<proteinExistence type="predicted"/>
<accession>A0AA35W2T6</accession>
<evidence type="ECO:0000313" key="2">
    <source>
        <dbReference type="EMBL" id="CAI8006023.1"/>
    </source>
</evidence>
<evidence type="ECO:0000256" key="1">
    <source>
        <dbReference type="SAM" id="Phobius"/>
    </source>
</evidence>
<gene>
    <name evidence="2" type="ORF">GBAR_LOCUS4531</name>
</gene>
<dbReference type="Proteomes" id="UP001174909">
    <property type="component" value="Unassembled WGS sequence"/>
</dbReference>
<sequence length="180" mass="18913">MSEISTSSTFSSSNAAGNSVISTSSIIMYSDINVSTAFSGQCHGTTSTTANSTITKRIYSYLTPTTTALYNYPASTFSTSSSGRMFSGPIPTPSISSMGIFSKPTLTPADPTLFGVDKPSSNLGSTGDGWLSTMAITIGVTVATLIIVSLSVICLLCLKGYTQFSPSKHRNNSERSFITY</sequence>
<dbReference type="EMBL" id="CASHTH010000657">
    <property type="protein sequence ID" value="CAI8006023.1"/>
    <property type="molecule type" value="Genomic_DNA"/>
</dbReference>
<feature type="transmembrane region" description="Helical" evidence="1">
    <location>
        <begin position="130"/>
        <end position="158"/>
    </location>
</feature>
<comment type="caution">
    <text evidence="2">The sequence shown here is derived from an EMBL/GenBank/DDBJ whole genome shotgun (WGS) entry which is preliminary data.</text>
</comment>
<evidence type="ECO:0000313" key="3">
    <source>
        <dbReference type="Proteomes" id="UP001174909"/>
    </source>
</evidence>
<keyword evidence="3" id="KW-1185">Reference proteome</keyword>
<dbReference type="AlphaFoldDB" id="A0AA35W2T6"/>
<keyword evidence="1" id="KW-0812">Transmembrane</keyword>
<name>A0AA35W2T6_GEOBA</name>
<keyword evidence="1" id="KW-0472">Membrane</keyword>
<organism evidence="2 3">
    <name type="scientific">Geodia barretti</name>
    <name type="common">Barrett's horny sponge</name>
    <dbReference type="NCBI Taxonomy" id="519541"/>
    <lineage>
        <taxon>Eukaryota</taxon>
        <taxon>Metazoa</taxon>
        <taxon>Porifera</taxon>
        <taxon>Demospongiae</taxon>
        <taxon>Heteroscleromorpha</taxon>
        <taxon>Tetractinellida</taxon>
        <taxon>Astrophorina</taxon>
        <taxon>Geodiidae</taxon>
        <taxon>Geodia</taxon>
    </lineage>
</organism>
<protein>
    <submittedName>
        <fullName evidence="2">Uncharacterized protein</fullName>
    </submittedName>
</protein>
<reference evidence="2" key="1">
    <citation type="submission" date="2023-03" db="EMBL/GenBank/DDBJ databases">
        <authorList>
            <person name="Steffen K."/>
            <person name="Cardenas P."/>
        </authorList>
    </citation>
    <scope>NUCLEOTIDE SEQUENCE</scope>
</reference>